<dbReference type="GO" id="GO:0004497">
    <property type="term" value="F:monooxygenase activity"/>
    <property type="evidence" value="ECO:0007669"/>
    <property type="project" value="UniProtKB-KW"/>
</dbReference>
<feature type="domain" description="Luciferase-like" evidence="6">
    <location>
        <begin position="45"/>
        <end position="254"/>
    </location>
</feature>
<dbReference type="RefSeq" id="WP_312892673.1">
    <property type="nucleotide sequence ID" value="NZ_JACBZD010000001.1"/>
</dbReference>
<evidence type="ECO:0000256" key="3">
    <source>
        <dbReference type="ARBA" id="ARBA00023002"/>
    </source>
</evidence>
<comment type="caution">
    <text evidence="7">The sequence shown here is derived from an EMBL/GenBank/DDBJ whole genome shotgun (WGS) entry which is preliminary data.</text>
</comment>
<dbReference type="PANTHER" id="PTHR30011:SF16">
    <property type="entry name" value="C2H2 FINGER DOMAIN TRANSCRIPTION FACTOR (EUROFUNG)-RELATED"/>
    <property type="match status" value="1"/>
</dbReference>
<reference evidence="7 8" key="1">
    <citation type="submission" date="2020-07" db="EMBL/GenBank/DDBJ databases">
        <title>Sequencing the genomes of 1000 actinobacteria strains.</title>
        <authorList>
            <person name="Klenk H.-P."/>
        </authorList>
    </citation>
    <scope>NUCLEOTIDE SEQUENCE [LARGE SCALE GENOMIC DNA]</scope>
    <source>
        <strain evidence="7 8">DSM 42178</strain>
    </source>
</reference>
<evidence type="ECO:0000256" key="5">
    <source>
        <dbReference type="SAM" id="MobiDB-lite"/>
    </source>
</evidence>
<sequence>MSAQHPALSRLIADGHPTIGVQLPLDNDWSGARRRRTQELGLPSGVPDLSLHTERARLVDQLGFASIWLRDVPLYDPQRFGDAGTVLEAFTHLGHLAAVTENAVLGTAAIVLPLRQPLLVAKAAATVDHLTGGRFVLGVASGDRPVEYPLFGRDYESRGDRMRDFVEMVRRAWAVPEPGEGIELPVAGLTADLGLDVLPKPPGGELPMVVAGRARQSMDWIATHADGWLTYGHDNEAVALLTRQWRRLTADADRYKPFIMPMHLDLTEDPDTPATPIREGWRTGRKGLAAQLDRLGGFGVDHVTVNLRQSERPVEEVLQELAETILPAYPAPSAEAAPAGVPGAADGWAKG</sequence>
<keyword evidence="1" id="KW-0285">Flavoprotein</keyword>
<evidence type="ECO:0000313" key="7">
    <source>
        <dbReference type="EMBL" id="NYI06876.1"/>
    </source>
</evidence>
<protein>
    <submittedName>
        <fullName evidence="7">Luciferase-type oxidoreductase</fullName>
    </submittedName>
</protein>
<dbReference type="NCBIfam" id="TIGR03571">
    <property type="entry name" value="lucif_BA3436"/>
    <property type="match status" value="1"/>
</dbReference>
<dbReference type="Gene3D" id="3.20.20.30">
    <property type="entry name" value="Luciferase-like domain"/>
    <property type="match status" value="1"/>
</dbReference>
<dbReference type="SUPFAM" id="SSF51679">
    <property type="entry name" value="Bacterial luciferase-like"/>
    <property type="match status" value="1"/>
</dbReference>
<evidence type="ECO:0000256" key="1">
    <source>
        <dbReference type="ARBA" id="ARBA00022630"/>
    </source>
</evidence>
<dbReference type="InterPro" id="IPR020020">
    <property type="entry name" value="Luciferase-type_oxidoreductase"/>
</dbReference>
<dbReference type="EMBL" id="JACBZD010000001">
    <property type="protein sequence ID" value="NYI06876.1"/>
    <property type="molecule type" value="Genomic_DNA"/>
</dbReference>
<dbReference type="InterPro" id="IPR051260">
    <property type="entry name" value="Diverse_substr_monoxygenases"/>
</dbReference>
<evidence type="ECO:0000313" key="8">
    <source>
        <dbReference type="Proteomes" id="UP000567795"/>
    </source>
</evidence>
<dbReference type="InterPro" id="IPR036661">
    <property type="entry name" value="Luciferase-like_sf"/>
</dbReference>
<feature type="region of interest" description="Disordered" evidence="5">
    <location>
        <begin position="332"/>
        <end position="351"/>
    </location>
</feature>
<name>A0A852ZWY4_9ACTN</name>
<keyword evidence="8" id="KW-1185">Reference proteome</keyword>
<dbReference type="PANTHER" id="PTHR30011">
    <property type="entry name" value="ALKANESULFONATE MONOOXYGENASE-RELATED"/>
    <property type="match status" value="1"/>
</dbReference>
<evidence type="ECO:0000256" key="4">
    <source>
        <dbReference type="ARBA" id="ARBA00023033"/>
    </source>
</evidence>
<dbReference type="Proteomes" id="UP000567795">
    <property type="component" value="Unassembled WGS sequence"/>
</dbReference>
<dbReference type="Pfam" id="PF00296">
    <property type="entry name" value="Bac_luciferase"/>
    <property type="match status" value="1"/>
</dbReference>
<keyword evidence="2" id="KW-0288">FMN</keyword>
<keyword evidence="3" id="KW-0560">Oxidoreductase</keyword>
<keyword evidence="4" id="KW-0503">Monooxygenase</keyword>
<gene>
    <name evidence="7" type="ORF">FHU37_003819</name>
</gene>
<proteinExistence type="predicted"/>
<evidence type="ECO:0000259" key="6">
    <source>
        <dbReference type="Pfam" id="PF00296"/>
    </source>
</evidence>
<dbReference type="GO" id="GO:0016705">
    <property type="term" value="F:oxidoreductase activity, acting on paired donors, with incorporation or reduction of molecular oxygen"/>
    <property type="evidence" value="ECO:0007669"/>
    <property type="project" value="InterPro"/>
</dbReference>
<dbReference type="AlphaFoldDB" id="A0A852ZWY4"/>
<organism evidence="7 8">
    <name type="scientific">Allostreptomyces psammosilenae</name>
    <dbReference type="NCBI Taxonomy" id="1892865"/>
    <lineage>
        <taxon>Bacteria</taxon>
        <taxon>Bacillati</taxon>
        <taxon>Actinomycetota</taxon>
        <taxon>Actinomycetes</taxon>
        <taxon>Kitasatosporales</taxon>
        <taxon>Streptomycetaceae</taxon>
        <taxon>Allostreptomyces</taxon>
    </lineage>
</organism>
<evidence type="ECO:0000256" key="2">
    <source>
        <dbReference type="ARBA" id="ARBA00022643"/>
    </source>
</evidence>
<accession>A0A852ZWY4</accession>
<dbReference type="InterPro" id="IPR011251">
    <property type="entry name" value="Luciferase-like_dom"/>
</dbReference>